<dbReference type="Gene3D" id="3.30.1310.20">
    <property type="entry name" value="PRTase-like"/>
    <property type="match status" value="1"/>
</dbReference>
<gene>
    <name evidence="2" type="ORF">ACFPZJ_35650</name>
</gene>
<name>A0ABW0UZF8_9ACTN</name>
<proteinExistence type="predicted"/>
<dbReference type="Proteomes" id="UP001596154">
    <property type="component" value="Unassembled WGS sequence"/>
</dbReference>
<protein>
    <submittedName>
        <fullName evidence="2">Phosphoribosyltransferase</fullName>
    </submittedName>
</protein>
<organism evidence="2 3">
    <name type="scientific">Streptomyces bullii</name>
    <dbReference type="NCBI Taxonomy" id="349910"/>
    <lineage>
        <taxon>Bacteria</taxon>
        <taxon>Bacillati</taxon>
        <taxon>Actinomycetota</taxon>
        <taxon>Actinomycetes</taxon>
        <taxon>Kitasatosporales</taxon>
        <taxon>Streptomycetaceae</taxon>
        <taxon>Streptomyces</taxon>
    </lineage>
</organism>
<reference evidence="3" key="1">
    <citation type="journal article" date="2019" name="Int. J. Syst. Evol. Microbiol.">
        <title>The Global Catalogue of Microorganisms (GCM) 10K type strain sequencing project: providing services to taxonomists for standard genome sequencing and annotation.</title>
        <authorList>
            <consortium name="The Broad Institute Genomics Platform"/>
            <consortium name="The Broad Institute Genome Sequencing Center for Infectious Disease"/>
            <person name="Wu L."/>
            <person name="Ma J."/>
        </authorList>
    </citation>
    <scope>NUCLEOTIDE SEQUENCE [LARGE SCALE GENOMIC DNA]</scope>
    <source>
        <strain evidence="3">CGMCC 4.7248</strain>
    </source>
</reference>
<evidence type="ECO:0000259" key="1">
    <source>
        <dbReference type="Pfam" id="PF00156"/>
    </source>
</evidence>
<dbReference type="RefSeq" id="WP_381030579.1">
    <property type="nucleotide sequence ID" value="NZ_JBHSNY010000015.1"/>
</dbReference>
<dbReference type="InterPro" id="IPR029057">
    <property type="entry name" value="PRTase-like"/>
</dbReference>
<feature type="domain" description="Phosphoribosyltransferase" evidence="1">
    <location>
        <begin position="11"/>
        <end position="177"/>
    </location>
</feature>
<evidence type="ECO:0000313" key="2">
    <source>
        <dbReference type="EMBL" id="MFC5639000.1"/>
    </source>
</evidence>
<dbReference type="CDD" id="cd06223">
    <property type="entry name" value="PRTases_typeI"/>
    <property type="match status" value="1"/>
</dbReference>
<keyword evidence="2" id="KW-0808">Transferase</keyword>
<keyword evidence="2" id="KW-0328">Glycosyltransferase</keyword>
<dbReference type="GO" id="GO:0016757">
    <property type="term" value="F:glycosyltransferase activity"/>
    <property type="evidence" value="ECO:0007669"/>
    <property type="project" value="UniProtKB-KW"/>
</dbReference>
<keyword evidence="3" id="KW-1185">Reference proteome</keyword>
<dbReference type="SUPFAM" id="SSF53271">
    <property type="entry name" value="PRTase-like"/>
    <property type="match status" value="1"/>
</dbReference>
<dbReference type="InterPro" id="IPR000836">
    <property type="entry name" value="PRTase_dom"/>
</dbReference>
<accession>A0ABW0UZF8</accession>
<sequence>MRFRDRREAGRHLAEELRVRQNEGNLPDPVVLALPRGGVAVAREVAAALDAPLDVLVVRKIGAPFQEELGVGALAGDEEPLFDEETLGRLGLSKERLAPIVERERAELRRRERLYRQGRPAPGLRGRTVIVVDDGLATGSTARAALRVLRRQEPARLVLAAPVCSPEAADLLRGEADEVICLYQPAAFLAVGLWYDDFDQLTDEDVLQALRGHHRSVSQ</sequence>
<dbReference type="Pfam" id="PF00156">
    <property type="entry name" value="Pribosyltran"/>
    <property type="match status" value="1"/>
</dbReference>
<comment type="caution">
    <text evidence="2">The sequence shown here is derived from an EMBL/GenBank/DDBJ whole genome shotgun (WGS) entry which is preliminary data.</text>
</comment>
<dbReference type="EMBL" id="JBHSNY010000015">
    <property type="protein sequence ID" value="MFC5639000.1"/>
    <property type="molecule type" value="Genomic_DNA"/>
</dbReference>
<evidence type="ECO:0000313" key="3">
    <source>
        <dbReference type="Proteomes" id="UP001596154"/>
    </source>
</evidence>
<dbReference type="Gene3D" id="3.40.50.2020">
    <property type="match status" value="1"/>
</dbReference>